<protein>
    <submittedName>
        <fullName evidence="7">Integral membrane protein TerC</fullName>
    </submittedName>
</protein>
<dbReference type="GO" id="GO:0016020">
    <property type="term" value="C:membrane"/>
    <property type="evidence" value="ECO:0007669"/>
    <property type="project" value="UniProtKB-SubCell"/>
</dbReference>
<organism evidence="7 8">
    <name type="scientific">Nannochloropsis gaditana</name>
    <dbReference type="NCBI Taxonomy" id="72520"/>
    <lineage>
        <taxon>Eukaryota</taxon>
        <taxon>Sar</taxon>
        <taxon>Stramenopiles</taxon>
        <taxon>Ochrophyta</taxon>
        <taxon>Eustigmatophyceae</taxon>
        <taxon>Eustigmatales</taxon>
        <taxon>Monodopsidaceae</taxon>
        <taxon>Nannochloropsis</taxon>
    </lineage>
</organism>
<keyword evidence="4 5" id="KW-0472">Membrane</keyword>
<keyword evidence="2 5" id="KW-0812">Transmembrane</keyword>
<dbReference type="EMBL" id="AZIL01000841">
    <property type="protein sequence ID" value="EWM25697.1"/>
    <property type="molecule type" value="Genomic_DNA"/>
</dbReference>
<dbReference type="InterPro" id="IPR005496">
    <property type="entry name" value="Integral_membrane_TerC"/>
</dbReference>
<feature type="chain" id="PRO_5004903577" evidence="6">
    <location>
        <begin position="29"/>
        <end position="385"/>
    </location>
</feature>
<feature type="transmembrane region" description="Helical" evidence="5">
    <location>
        <begin position="201"/>
        <end position="219"/>
    </location>
</feature>
<comment type="caution">
    <text evidence="7">The sequence shown here is derived from an EMBL/GenBank/DDBJ whole genome shotgun (WGS) entry which is preliminary data.</text>
</comment>
<evidence type="ECO:0000313" key="8">
    <source>
        <dbReference type="Proteomes" id="UP000019335"/>
    </source>
</evidence>
<feature type="transmembrane region" description="Helical" evidence="5">
    <location>
        <begin position="353"/>
        <end position="373"/>
    </location>
</feature>
<dbReference type="OMA" id="FWTAYVF"/>
<evidence type="ECO:0000256" key="6">
    <source>
        <dbReference type="SAM" id="SignalP"/>
    </source>
</evidence>
<keyword evidence="8" id="KW-1185">Reference proteome</keyword>
<evidence type="ECO:0000256" key="4">
    <source>
        <dbReference type="ARBA" id="ARBA00023136"/>
    </source>
</evidence>
<evidence type="ECO:0000256" key="3">
    <source>
        <dbReference type="ARBA" id="ARBA00022989"/>
    </source>
</evidence>
<dbReference type="PANTHER" id="PTHR30238">
    <property type="entry name" value="MEMBRANE BOUND PREDICTED REDOX MODULATOR"/>
    <property type="match status" value="1"/>
</dbReference>
<evidence type="ECO:0000256" key="1">
    <source>
        <dbReference type="ARBA" id="ARBA00004141"/>
    </source>
</evidence>
<dbReference type="Pfam" id="PF03741">
    <property type="entry name" value="TerC"/>
    <property type="match status" value="1"/>
</dbReference>
<dbReference type="AlphaFoldDB" id="W7THX1"/>
<comment type="subcellular location">
    <subcellularLocation>
        <location evidence="1">Membrane</location>
        <topology evidence="1">Multi-pass membrane protein</topology>
    </subcellularLocation>
</comment>
<dbReference type="InterPro" id="IPR022369">
    <property type="entry name" value="Integral_membrane_TerC_rswitch"/>
</dbReference>
<feature type="transmembrane region" description="Helical" evidence="5">
    <location>
        <begin position="173"/>
        <end position="195"/>
    </location>
</feature>
<sequence length="385" mass="41685">MRGLFIRKEMRVVLLIAGLVSFLAVGSSSTCPTPGDKTQISRAPRQGSAHLPQWVSSRGGLTLPFRQQQIAHAKTATVVKGPSSKGKAVGKRGKSPAAIDAGEAYATAVRRTLLAVGAAFAFGFGLWFMEGRQPAMEFFAGYLIEESLSVDNIFVFIMLFEYFKVPIEYQSRALSWGIMGAVAMRGIMIFVGVAAIQRFRWVVLLFAGVLLGSAFKLLAEVGHEGGEEDLSNNLLVAWAKKLVHAVDEYDGDNFFTRRNGKRYATPLFMCLICIELSDFVFAVDSIPAVLGVSKDPLIVYSSNIFAIMALRSLYTLVATAVNSLEYIKPSVALVLAFVGGKMVAEFFHVEVPISVSLAVVMSLLGGGIGLSLLKQRVLARRDVSG</sequence>
<reference evidence="7 8" key="1">
    <citation type="journal article" date="2014" name="Mol. Plant">
        <title>Chromosome Scale Genome Assembly and Transcriptome Profiling of Nannochloropsis gaditana in Nitrogen Depletion.</title>
        <authorList>
            <person name="Corteggiani Carpinelli E."/>
            <person name="Telatin A."/>
            <person name="Vitulo N."/>
            <person name="Forcato C."/>
            <person name="D'Angelo M."/>
            <person name="Schiavon R."/>
            <person name="Vezzi A."/>
            <person name="Giacometti G.M."/>
            <person name="Morosinotto T."/>
            <person name="Valle G."/>
        </authorList>
    </citation>
    <scope>NUCLEOTIDE SEQUENCE [LARGE SCALE GENOMIC DNA]</scope>
    <source>
        <strain evidence="7 8">B-31</strain>
    </source>
</reference>
<feature type="transmembrane region" description="Helical" evidence="5">
    <location>
        <begin position="112"/>
        <end position="129"/>
    </location>
</feature>
<keyword evidence="3 5" id="KW-1133">Transmembrane helix</keyword>
<dbReference type="PANTHER" id="PTHR30238:SF0">
    <property type="entry name" value="THYLAKOID MEMBRANE PROTEIN TERC, CHLOROPLASTIC"/>
    <property type="match status" value="1"/>
</dbReference>
<evidence type="ECO:0000313" key="7">
    <source>
        <dbReference type="EMBL" id="EWM25697.1"/>
    </source>
</evidence>
<evidence type="ECO:0000256" key="5">
    <source>
        <dbReference type="SAM" id="Phobius"/>
    </source>
</evidence>
<evidence type="ECO:0000256" key="2">
    <source>
        <dbReference type="ARBA" id="ARBA00022692"/>
    </source>
</evidence>
<feature type="transmembrane region" description="Helical" evidence="5">
    <location>
        <begin position="267"/>
        <end position="291"/>
    </location>
</feature>
<feature type="transmembrane region" description="Helical" evidence="5">
    <location>
        <begin position="297"/>
        <end position="317"/>
    </location>
</feature>
<keyword evidence="6" id="KW-0732">Signal</keyword>
<feature type="signal peptide" evidence="6">
    <location>
        <begin position="1"/>
        <end position="28"/>
    </location>
</feature>
<dbReference type="OrthoDB" id="417520at2759"/>
<dbReference type="Proteomes" id="UP000019335">
    <property type="component" value="Chromosome 10"/>
</dbReference>
<dbReference type="NCBIfam" id="TIGR03718">
    <property type="entry name" value="R_switched_Alx"/>
    <property type="match status" value="1"/>
</dbReference>
<proteinExistence type="predicted"/>
<name>W7THX1_9STRA</name>
<accession>W7THX1</accession>
<gene>
    <name evidence="7" type="ORF">Naga_100222g3</name>
</gene>